<evidence type="ECO:0000256" key="1">
    <source>
        <dbReference type="SAM" id="MobiDB-lite"/>
    </source>
</evidence>
<protein>
    <submittedName>
        <fullName evidence="2">Uncharacterized protein</fullName>
    </submittedName>
</protein>
<feature type="non-terminal residue" evidence="2">
    <location>
        <position position="93"/>
    </location>
</feature>
<sequence length="93" mass="10534">MPIKKWDEEGKFWEDDHGLLDDAQIAKCARADEAEPLRSPIPTRMISNGEYMPVPQTDKQKQVEVRIEELTESASKKLGIDRRTFLTSTGGMA</sequence>
<accession>A0A382X027</accession>
<proteinExistence type="predicted"/>
<organism evidence="2">
    <name type="scientific">marine metagenome</name>
    <dbReference type="NCBI Taxonomy" id="408172"/>
    <lineage>
        <taxon>unclassified sequences</taxon>
        <taxon>metagenomes</taxon>
        <taxon>ecological metagenomes</taxon>
    </lineage>
</organism>
<dbReference type="EMBL" id="UINC01163814">
    <property type="protein sequence ID" value="SVD64323.1"/>
    <property type="molecule type" value="Genomic_DNA"/>
</dbReference>
<feature type="region of interest" description="Disordered" evidence="1">
    <location>
        <begin position="40"/>
        <end position="60"/>
    </location>
</feature>
<name>A0A382X027_9ZZZZ</name>
<dbReference type="AlphaFoldDB" id="A0A382X027"/>
<evidence type="ECO:0000313" key="2">
    <source>
        <dbReference type="EMBL" id="SVD64323.1"/>
    </source>
</evidence>
<reference evidence="2" key="1">
    <citation type="submission" date="2018-05" db="EMBL/GenBank/DDBJ databases">
        <authorList>
            <person name="Lanie J.A."/>
            <person name="Ng W.-L."/>
            <person name="Kazmierczak K.M."/>
            <person name="Andrzejewski T.M."/>
            <person name="Davidsen T.M."/>
            <person name="Wayne K.J."/>
            <person name="Tettelin H."/>
            <person name="Glass J.I."/>
            <person name="Rusch D."/>
            <person name="Podicherti R."/>
            <person name="Tsui H.-C.T."/>
            <person name="Winkler M.E."/>
        </authorList>
    </citation>
    <scope>NUCLEOTIDE SEQUENCE</scope>
</reference>
<gene>
    <name evidence="2" type="ORF">METZ01_LOCUS417177</name>
</gene>